<dbReference type="STRING" id="688269.Theth_1578"/>
<keyword evidence="2" id="KW-0378">Hydrolase</keyword>
<feature type="domain" description="Creatinase N-terminal" evidence="5">
    <location>
        <begin position="4"/>
        <end position="132"/>
    </location>
</feature>
<dbReference type="PATRIC" id="fig|688269.3.peg.1626"/>
<dbReference type="GO" id="GO:0046872">
    <property type="term" value="F:metal ion binding"/>
    <property type="evidence" value="ECO:0007669"/>
    <property type="project" value="UniProtKB-KW"/>
</dbReference>
<dbReference type="OrthoDB" id="9806388at2"/>
<gene>
    <name evidence="6" type="ORF">Theth_1578</name>
</gene>
<organism evidence="6 7">
    <name type="scientific">Pseudothermotoga thermarum DSM 5069</name>
    <dbReference type="NCBI Taxonomy" id="688269"/>
    <lineage>
        <taxon>Bacteria</taxon>
        <taxon>Thermotogati</taxon>
        <taxon>Thermotogota</taxon>
        <taxon>Thermotogae</taxon>
        <taxon>Thermotogales</taxon>
        <taxon>Thermotogaceae</taxon>
        <taxon>Pseudothermotoga</taxon>
    </lineage>
</organism>
<evidence type="ECO:0000256" key="1">
    <source>
        <dbReference type="ARBA" id="ARBA00022723"/>
    </source>
</evidence>
<dbReference type="InterPro" id="IPR029149">
    <property type="entry name" value="Creatin/AminoP/Spt16_N"/>
</dbReference>
<dbReference type="PANTHER" id="PTHR46112:SF3">
    <property type="entry name" value="AMINOPEPTIDASE YPDF"/>
    <property type="match status" value="1"/>
</dbReference>
<dbReference type="GO" id="GO:0016787">
    <property type="term" value="F:hydrolase activity"/>
    <property type="evidence" value="ECO:0007669"/>
    <property type="project" value="UniProtKB-KW"/>
</dbReference>
<dbReference type="RefSeq" id="WP_013932843.1">
    <property type="nucleotide sequence ID" value="NC_015707.1"/>
</dbReference>
<dbReference type="HOGENOM" id="CLU_017266_4_2_0"/>
<evidence type="ECO:0000259" key="5">
    <source>
        <dbReference type="Pfam" id="PF01321"/>
    </source>
</evidence>
<dbReference type="InterPro" id="IPR001131">
    <property type="entry name" value="Peptidase_M24B_aminopep-P_CS"/>
</dbReference>
<dbReference type="eggNOG" id="COG0006">
    <property type="taxonomic scope" value="Bacteria"/>
</dbReference>
<dbReference type="Gene3D" id="3.40.350.10">
    <property type="entry name" value="Creatinase/prolidase N-terminal domain"/>
    <property type="match status" value="1"/>
</dbReference>
<dbReference type="MEROPS" id="M24.031"/>
<evidence type="ECO:0000259" key="4">
    <source>
        <dbReference type="Pfam" id="PF00557"/>
    </source>
</evidence>
<dbReference type="InterPro" id="IPR000587">
    <property type="entry name" value="Creatinase_N"/>
</dbReference>
<proteinExistence type="inferred from homology"/>
<reference evidence="6 7" key="1">
    <citation type="submission" date="2010-11" db="EMBL/GenBank/DDBJ databases">
        <title>The complete genome of Thermotoga thermarum DSM 5069.</title>
        <authorList>
            <consortium name="US DOE Joint Genome Institute (JGI-PGF)"/>
            <person name="Lucas S."/>
            <person name="Copeland A."/>
            <person name="Lapidus A."/>
            <person name="Bruce D."/>
            <person name="Goodwin L."/>
            <person name="Pitluck S."/>
            <person name="Kyrpides N."/>
            <person name="Mavromatis K."/>
            <person name="Ivanova N."/>
            <person name="Zeytun A."/>
            <person name="Brettin T."/>
            <person name="Detter J.C."/>
            <person name="Tapia R."/>
            <person name="Han C."/>
            <person name="Land M."/>
            <person name="Hauser L."/>
            <person name="Markowitz V."/>
            <person name="Cheng J.-F."/>
            <person name="Hugenholtz P."/>
            <person name="Woyke T."/>
            <person name="Wu D."/>
            <person name="Spring S."/>
            <person name="Schroeder M."/>
            <person name="Brambilla E."/>
            <person name="Klenk H.-P."/>
            <person name="Eisen J.A."/>
        </authorList>
    </citation>
    <scope>NUCLEOTIDE SEQUENCE [LARGE SCALE GENOMIC DNA]</scope>
    <source>
        <strain evidence="6 7">DSM 5069</strain>
    </source>
</reference>
<dbReference type="Proteomes" id="UP000006804">
    <property type="component" value="Chromosome"/>
</dbReference>
<evidence type="ECO:0000256" key="2">
    <source>
        <dbReference type="ARBA" id="ARBA00022801"/>
    </source>
</evidence>
<dbReference type="Pfam" id="PF01321">
    <property type="entry name" value="Creatinase_N"/>
    <property type="match status" value="1"/>
</dbReference>
<dbReference type="Pfam" id="PF00557">
    <property type="entry name" value="Peptidase_M24"/>
    <property type="match status" value="1"/>
</dbReference>
<evidence type="ECO:0000313" key="6">
    <source>
        <dbReference type="EMBL" id="AEH51631.1"/>
    </source>
</evidence>
<dbReference type="PANTHER" id="PTHR46112">
    <property type="entry name" value="AMINOPEPTIDASE"/>
    <property type="match status" value="1"/>
</dbReference>
<name>F7YVH6_9THEM</name>
<feature type="domain" description="Peptidase M24" evidence="4">
    <location>
        <begin position="140"/>
        <end position="342"/>
    </location>
</feature>
<keyword evidence="7" id="KW-1185">Reference proteome</keyword>
<dbReference type="InterPro" id="IPR050659">
    <property type="entry name" value="Peptidase_M24B"/>
</dbReference>
<comment type="similarity">
    <text evidence="3">Belongs to the peptidase M24B family.</text>
</comment>
<sequence length="359" mass="40569">MKKVQKLIEKMNEMDLDLVLIYSVENSSKPSTYYLSGFTGSFSCLVIAKEKQYIITDSRYFEQAKSQTSFELVEFRGPDFIGTIASVVRQFNPRKIGLEFQRISHATFLKISEKIESEFVPIDQILSEMRMIKDEEEIANIKKAVEISEKALQKTLEIVKEGVSEKDIAAELEYNMKKLGADGTAFETIVLTGPRTSLPHGRPTTRKLGKNEPILFDFGAQVNGYCADITRTFFYGNPSEEFLKVYQTVYEAQTLALEKGSAKLSGKELDAIARERINQSGYGQFFGHGLGHGLGLEVHEEPRVNSLNEKPLPVNSVVTIEPGIYLEGIFGVRIEEDVVVKEDKLERLTTFQRELIILR</sequence>
<accession>F7YVH6</accession>
<dbReference type="AlphaFoldDB" id="F7YVH6"/>
<dbReference type="SUPFAM" id="SSF55920">
    <property type="entry name" value="Creatinase/aminopeptidase"/>
    <property type="match status" value="1"/>
</dbReference>
<dbReference type="InterPro" id="IPR036005">
    <property type="entry name" value="Creatinase/aminopeptidase-like"/>
</dbReference>
<keyword evidence="1 3" id="KW-0479">Metal-binding</keyword>
<dbReference type="CDD" id="cd01092">
    <property type="entry name" value="APP-like"/>
    <property type="match status" value="1"/>
</dbReference>
<evidence type="ECO:0000313" key="7">
    <source>
        <dbReference type="Proteomes" id="UP000006804"/>
    </source>
</evidence>
<dbReference type="InterPro" id="IPR000994">
    <property type="entry name" value="Pept_M24"/>
</dbReference>
<dbReference type="Gene3D" id="3.90.230.10">
    <property type="entry name" value="Creatinase/methionine aminopeptidase superfamily"/>
    <property type="match status" value="1"/>
</dbReference>
<dbReference type="KEGG" id="tta:Theth_1578"/>
<protein>
    <submittedName>
        <fullName evidence="6">Peptidase M24</fullName>
    </submittedName>
</protein>
<evidence type="ECO:0000256" key="3">
    <source>
        <dbReference type="RuleBase" id="RU000590"/>
    </source>
</evidence>
<dbReference type="PROSITE" id="PS00491">
    <property type="entry name" value="PROLINE_PEPTIDASE"/>
    <property type="match status" value="1"/>
</dbReference>
<dbReference type="SUPFAM" id="SSF53092">
    <property type="entry name" value="Creatinase/prolidase N-terminal domain"/>
    <property type="match status" value="1"/>
</dbReference>
<dbReference type="EMBL" id="CP002351">
    <property type="protein sequence ID" value="AEH51631.1"/>
    <property type="molecule type" value="Genomic_DNA"/>
</dbReference>